<reference evidence="1" key="1">
    <citation type="journal article" date="2014" name="Nat. Commun.">
        <title>The tobacco genome sequence and its comparison with those of tomato and potato.</title>
        <authorList>
            <person name="Sierro N."/>
            <person name="Battey J.N."/>
            <person name="Ouadi S."/>
            <person name="Bakaher N."/>
            <person name="Bovet L."/>
            <person name="Willig A."/>
            <person name="Goepfert S."/>
            <person name="Peitsch M.C."/>
            <person name="Ivanov N.V."/>
        </authorList>
    </citation>
    <scope>NUCLEOTIDE SEQUENCE [LARGE SCALE GENOMIC DNA]</scope>
</reference>
<evidence type="ECO:0000313" key="2">
    <source>
        <dbReference type="RefSeq" id="XP_075108275.1"/>
    </source>
</evidence>
<evidence type="ECO:0000313" key="1">
    <source>
        <dbReference type="Proteomes" id="UP000790787"/>
    </source>
</evidence>
<accession>A0AC58UFK0</accession>
<gene>
    <name evidence="2" type="primary">LOC142180342</name>
</gene>
<dbReference type="RefSeq" id="XP_075108275.1">
    <property type="nucleotide sequence ID" value="XM_075252174.1"/>
</dbReference>
<organism evidence="1 2">
    <name type="scientific">Nicotiana tabacum</name>
    <name type="common">Common tobacco</name>
    <dbReference type="NCBI Taxonomy" id="4097"/>
    <lineage>
        <taxon>Eukaryota</taxon>
        <taxon>Viridiplantae</taxon>
        <taxon>Streptophyta</taxon>
        <taxon>Embryophyta</taxon>
        <taxon>Tracheophyta</taxon>
        <taxon>Spermatophyta</taxon>
        <taxon>Magnoliopsida</taxon>
        <taxon>eudicotyledons</taxon>
        <taxon>Gunneridae</taxon>
        <taxon>Pentapetalae</taxon>
        <taxon>asterids</taxon>
        <taxon>lamiids</taxon>
        <taxon>Solanales</taxon>
        <taxon>Solanaceae</taxon>
        <taxon>Nicotianoideae</taxon>
        <taxon>Nicotianeae</taxon>
        <taxon>Nicotiana</taxon>
    </lineage>
</organism>
<keyword evidence="1" id="KW-1185">Reference proteome</keyword>
<sequence length="95" mass="10845">MLSFEPFEGRFVRDGFSRVLFWLVLDLGVDAAMYVGASIENVHSFRIFIPLVIDLGADATMYVGVGIEDVYAFRMYLPLVLGWVIYYKDEMDFGS</sequence>
<reference evidence="2" key="2">
    <citation type="submission" date="2025-08" db="UniProtKB">
        <authorList>
            <consortium name="RefSeq"/>
        </authorList>
    </citation>
    <scope>IDENTIFICATION</scope>
    <source>
        <tissue evidence="2">Leaf</tissue>
    </source>
</reference>
<dbReference type="Proteomes" id="UP000790787">
    <property type="component" value="Chromosome 4"/>
</dbReference>
<proteinExistence type="predicted"/>
<name>A0AC58UFK0_TOBAC</name>
<protein>
    <submittedName>
        <fullName evidence="2">Uncharacterized protein LOC142180342 isoform X2</fullName>
    </submittedName>
</protein>